<dbReference type="InterPro" id="IPR005653">
    <property type="entry name" value="OstA-like_N"/>
</dbReference>
<feature type="domain" description="Organic solvent tolerance-like N-terminal" evidence="2">
    <location>
        <begin position="46"/>
        <end position="203"/>
    </location>
</feature>
<reference evidence="3 4" key="1">
    <citation type="submission" date="2022-06" db="EMBL/GenBank/DDBJ databases">
        <title>A taxonomic note on the genus Prevotella: Description of four novel genera and emended description of the genera Hallella and Xylanibacter.</title>
        <authorList>
            <person name="Hitch T.C.A."/>
        </authorList>
    </citation>
    <scope>NUCLEOTIDE SEQUENCE [LARGE SCALE GENOMIC DNA]</scope>
    <source>
        <strain evidence="3 4">DSM 100619</strain>
    </source>
</reference>
<organism evidence="3 4">
    <name type="scientific">Segatella cerevisiae</name>
    <dbReference type="NCBI Taxonomy" id="2053716"/>
    <lineage>
        <taxon>Bacteria</taxon>
        <taxon>Pseudomonadati</taxon>
        <taxon>Bacteroidota</taxon>
        <taxon>Bacteroidia</taxon>
        <taxon>Bacteroidales</taxon>
        <taxon>Prevotellaceae</taxon>
        <taxon>Segatella</taxon>
    </lineage>
</organism>
<evidence type="ECO:0000313" key="3">
    <source>
        <dbReference type="EMBL" id="MCO6025204.1"/>
    </source>
</evidence>
<dbReference type="RefSeq" id="WP_252760565.1">
    <property type="nucleotide sequence ID" value="NZ_JAMXLY010000013.1"/>
</dbReference>
<gene>
    <name evidence="3" type="ORF">NG821_05020</name>
</gene>
<dbReference type="Proteomes" id="UP001204015">
    <property type="component" value="Unassembled WGS sequence"/>
</dbReference>
<dbReference type="Gene3D" id="2.60.450.10">
    <property type="entry name" value="Lipopolysaccharide (LPS) transport protein A like domain"/>
    <property type="match status" value="2"/>
</dbReference>
<proteinExistence type="predicted"/>
<name>A0ABT1BW60_9BACT</name>
<evidence type="ECO:0000256" key="1">
    <source>
        <dbReference type="SAM" id="MobiDB-lite"/>
    </source>
</evidence>
<dbReference type="EMBL" id="JAMXLY010000013">
    <property type="protein sequence ID" value="MCO6025204.1"/>
    <property type="molecule type" value="Genomic_DNA"/>
</dbReference>
<evidence type="ECO:0000313" key="4">
    <source>
        <dbReference type="Proteomes" id="UP001204015"/>
    </source>
</evidence>
<protein>
    <recommendedName>
        <fullName evidence="2">Organic solvent tolerance-like N-terminal domain-containing protein</fullName>
    </recommendedName>
</protein>
<keyword evidence="4" id="KW-1185">Reference proteome</keyword>
<comment type="caution">
    <text evidence="3">The sequence shown here is derived from an EMBL/GenBank/DDBJ whole genome shotgun (WGS) entry which is preliminary data.</text>
</comment>
<sequence length="573" mass="65618">MISVKELNSVCRGHRFIIVLILCLFGLFLAQAMTPVRKNRRAKSSERIYLLHADELFYNQFGNNPGAQIVKGHVAFRHQGAYLSCDSAYFYQESNSVKAFGHVYFKQGDTLSLSCNRATYDGAAQQMEARKNVVVHHRRQVLRTDSLNYDRLYNQIFFFDGGSLVDGHDKLVSDWGTYYPETRQAVFYYNVHLRSPKHTITTDTLYYDVKKAMAHILGPKSRIRTGQTVISTSNAYYNTRTERARMYGRSTVVDGTKTITGDSLFYVKNGFSRGYGRVIYRDLKNHNALHCGYFRYNEKTGYGFATRDPVAFEYSHKDTLYVHSDTMKIFTFNMNKKNVYRKVLAFHKVKAFRTDIQAICDSLVYNSKDSCMTMYHDPIVWNADRQLLGEVIMAYLADSTLRKADVIGQALSVQILPDSVHYNQISSKVMHSYFIKGNPHTSVAIGNVQAVYYPVNDKDSSLMGLNYTETDTMKMYMSPEKKLQRIWMPKSQGTLYPMTQIPPSKLKLPDFQWFADLRPKNKDDIFVWRGKGQGQQLKMQKRHEAPLQHLEKPTGVTGNGPDTSPVTDAAKGS</sequence>
<dbReference type="Pfam" id="PF13100">
    <property type="entry name" value="OstA_2"/>
    <property type="match status" value="1"/>
</dbReference>
<accession>A0ABT1BW60</accession>
<feature type="compositionally biased region" description="Basic and acidic residues" evidence="1">
    <location>
        <begin position="542"/>
        <end position="552"/>
    </location>
</feature>
<evidence type="ECO:0000259" key="2">
    <source>
        <dbReference type="Pfam" id="PF13100"/>
    </source>
</evidence>
<feature type="region of interest" description="Disordered" evidence="1">
    <location>
        <begin position="532"/>
        <end position="573"/>
    </location>
</feature>